<sequence length="1381" mass="147977">MEKYERIKVLGVGSFGKVYLMRHRQQRRLVCAKIIKIKNIPRKEREACRTEVDLMRRLHHPNIVGYKDSFLTPRKDHLCIVMEYCDGGDLSTQIKNARKRLFPESKILHWFVQIALGLHYMHSRLVLHRDLKTQNIFLLGNGRLVLGDLGISKVLEGTMDFASTRIGTPYYMSPELFNNKPYNHKSDIWALGCVLYEMSALSHAFDATSLHGLAQRVAKGRYPSIHVKYSRNLRDLISRMLATSPSQRPDLDQILQLGFIKKHIHNFLADIVSRESHKMGEGTMVLKAAAVNMLADAEGPSSAPGYDDSGDIAGLGSNQDMLALKRQMEELGLQEEVKSALNPPETVRPTDARTVAKVVKEQRGALRREEDRRKAVESALARLRKEREERLRLRHASESRNLPPVAPPPPPPPPSAPTPARPSGGGPDNVPSWVGGAWQAGVVGVGVAAAAAENSGVSIVNEGRGRRGSGGAGAAAAQQLEAAAARRVGGLLVAGGESKEPRQRCAGASPDAHGQATPRSREGRRSLEPRKDRREILDRQVPARIQSRRRSFGGGEGRSKAASPGMGGAAAAGGGGGGRPRSVAADQSDVARVKDLDKFGRAREAERLAAAAMIRRDEASLREEARKREEALQRERERDRLRQDKVELDRKMFDREQQRRQRAAAAASKVVVPAPTVVTSGVWEVIERRKRERAELEQAVERKEMAAAREGVEGAAWGRANDLPPAPPRPPATVSSGNDFPVQDSGFHRPAGTGKPPSVLAAAKRGDNTKSNKSNVGWSPYVSDSEEGSEDSESLPWGVGKLGGGGGRGGQTAGGKMAKRDGVAVAAAGSGYGSGSKREGNVGGGVGRIAQEARGSDRGGEEGSDNDSDEDEADEDIHAREELLEVELQAAKTRCEELRHHLQETKSMIPATALVVVEGGGGEGGGGGRDGGRGGNRGVASVRSGGGHGHLEAGAADDNDAAKRLSAVASGAPLGREENGGQEEEEDDEEEDDEEEDEEEEEDEDGEGDAGGIQGRRSDAEPGGGSNSRGSFRDSEHDREQRRPGTRVRRAWGQAADTSETADVVLPLPLGAAVAAAAAEAKGRRDLGVGGGGRGGGGGGTQGTTAQTSRGEAGLESSEESRNSYYPYDQSQLESEAKALDGLSGMRYDDNSTNKNDNDVGKPEKLFQRRYPPPASQTYASPCPASASSAPDPAHTAESTTAHSVAAGKNSQRSGRRESKRSSRLTPPRADSSGEPPAPRLPHHGAASGTSDTDTRGRSETRTVGTVSAAVAAVERPPRAESSPSPPPTAPAGRLADRIRTLRERCCLGLGADAFERAYGYLKAQEELEELDGGCSSSLDVDREERLVRGLTDIIGQNKVHYYSLIDQLIFIENTHFGYNL</sequence>
<keyword evidence="18" id="KW-1185">Reference proteome</keyword>
<evidence type="ECO:0000256" key="15">
    <source>
        <dbReference type="SAM" id="MobiDB-lite"/>
    </source>
</evidence>
<evidence type="ECO:0000313" key="17">
    <source>
        <dbReference type="EMBL" id="CBN77404.1"/>
    </source>
</evidence>
<name>D8LPU9_ECTSI</name>
<keyword evidence="10" id="KW-0460">Magnesium</keyword>
<feature type="region of interest" description="Disordered" evidence="15">
    <location>
        <begin position="616"/>
        <end position="640"/>
    </location>
</feature>
<feature type="compositionally biased region" description="Acidic residues" evidence="15">
    <location>
        <begin position="784"/>
        <end position="793"/>
    </location>
</feature>
<dbReference type="PROSITE" id="PS50011">
    <property type="entry name" value="PROTEIN_KINASE_DOM"/>
    <property type="match status" value="1"/>
</dbReference>
<dbReference type="CDD" id="cd08215">
    <property type="entry name" value="STKc_Nek"/>
    <property type="match status" value="1"/>
</dbReference>
<feature type="compositionally biased region" description="Basic and acidic residues" evidence="15">
    <location>
        <begin position="519"/>
        <end position="538"/>
    </location>
</feature>
<dbReference type="InterPro" id="IPR000719">
    <property type="entry name" value="Prot_kinase_dom"/>
</dbReference>
<dbReference type="Proteomes" id="UP000002630">
    <property type="component" value="Linkage Group LG13"/>
</dbReference>
<keyword evidence="14" id="KW-0175">Coiled coil</keyword>
<dbReference type="SUPFAM" id="SSF56112">
    <property type="entry name" value="Protein kinase-like (PK-like)"/>
    <property type="match status" value="1"/>
</dbReference>
<feature type="coiled-coil region" evidence="14">
    <location>
        <begin position="881"/>
        <end position="908"/>
    </location>
</feature>
<dbReference type="PROSITE" id="PS00108">
    <property type="entry name" value="PROTEIN_KINASE_ST"/>
    <property type="match status" value="1"/>
</dbReference>
<keyword evidence="4 17" id="KW-0723">Serine/threonine-protein kinase</keyword>
<feature type="coiled-coil region" evidence="14">
    <location>
        <begin position="359"/>
        <end position="386"/>
    </location>
</feature>
<feature type="region of interest" description="Disordered" evidence="15">
    <location>
        <begin position="393"/>
        <end position="433"/>
    </location>
</feature>
<evidence type="ECO:0000256" key="1">
    <source>
        <dbReference type="ARBA" id="ARBA00001946"/>
    </source>
</evidence>
<reference evidence="17 18" key="1">
    <citation type="journal article" date="2010" name="Nature">
        <title>The Ectocarpus genome and the independent evolution of multicellularity in brown algae.</title>
        <authorList>
            <person name="Cock J.M."/>
            <person name="Sterck L."/>
            <person name="Rouze P."/>
            <person name="Scornet D."/>
            <person name="Allen A.E."/>
            <person name="Amoutzias G."/>
            <person name="Anthouard V."/>
            <person name="Artiguenave F."/>
            <person name="Aury J.M."/>
            <person name="Badger J.H."/>
            <person name="Beszteri B."/>
            <person name="Billiau K."/>
            <person name="Bonnet E."/>
            <person name="Bothwell J.H."/>
            <person name="Bowler C."/>
            <person name="Boyen C."/>
            <person name="Brownlee C."/>
            <person name="Carrano C.J."/>
            <person name="Charrier B."/>
            <person name="Cho G.Y."/>
            <person name="Coelho S.M."/>
            <person name="Collen J."/>
            <person name="Corre E."/>
            <person name="Da Silva C."/>
            <person name="Delage L."/>
            <person name="Delaroque N."/>
            <person name="Dittami S.M."/>
            <person name="Doulbeau S."/>
            <person name="Elias M."/>
            <person name="Farnham G."/>
            <person name="Gachon C.M."/>
            <person name="Gschloessl B."/>
            <person name="Heesch S."/>
            <person name="Jabbari K."/>
            <person name="Jubin C."/>
            <person name="Kawai H."/>
            <person name="Kimura K."/>
            <person name="Kloareg B."/>
            <person name="Kupper F.C."/>
            <person name="Lang D."/>
            <person name="Le Bail A."/>
            <person name="Leblanc C."/>
            <person name="Lerouge P."/>
            <person name="Lohr M."/>
            <person name="Lopez P.J."/>
            <person name="Martens C."/>
            <person name="Maumus F."/>
            <person name="Michel G."/>
            <person name="Miranda-Saavedra D."/>
            <person name="Morales J."/>
            <person name="Moreau H."/>
            <person name="Motomura T."/>
            <person name="Nagasato C."/>
            <person name="Napoli C.A."/>
            <person name="Nelson D.R."/>
            <person name="Nyvall-Collen P."/>
            <person name="Peters A.F."/>
            <person name="Pommier C."/>
            <person name="Potin P."/>
            <person name="Poulain J."/>
            <person name="Quesneville H."/>
            <person name="Read B."/>
            <person name="Rensing S.A."/>
            <person name="Ritter A."/>
            <person name="Rousvoal S."/>
            <person name="Samanta M."/>
            <person name="Samson G."/>
            <person name="Schroeder D.C."/>
            <person name="Segurens B."/>
            <person name="Strittmatter M."/>
            <person name="Tonon T."/>
            <person name="Tregear J.W."/>
            <person name="Valentin K."/>
            <person name="von Dassow P."/>
            <person name="Yamagishi T."/>
            <person name="Van de Peer Y."/>
            <person name="Wincker P."/>
        </authorList>
    </citation>
    <scope>NUCLEOTIDE SEQUENCE [LARGE SCALE GENOMIC DNA]</scope>
    <source>
        <strain evidence="18">Ec32 / CCAP1310/4</strain>
    </source>
</reference>
<feature type="compositionally biased region" description="Acidic residues" evidence="15">
    <location>
        <begin position="862"/>
        <end position="875"/>
    </location>
</feature>
<feature type="compositionally biased region" description="Low complexity" evidence="15">
    <location>
        <begin position="1062"/>
        <end position="1080"/>
    </location>
</feature>
<feature type="domain" description="Protein kinase" evidence="16">
    <location>
        <begin position="4"/>
        <end position="268"/>
    </location>
</feature>
<evidence type="ECO:0000256" key="6">
    <source>
        <dbReference type="ARBA" id="ARBA00022723"/>
    </source>
</evidence>
<evidence type="ECO:0000256" key="4">
    <source>
        <dbReference type="ARBA" id="ARBA00022527"/>
    </source>
</evidence>
<feature type="compositionally biased region" description="Pro residues" evidence="15">
    <location>
        <begin position="404"/>
        <end position="420"/>
    </location>
</feature>
<dbReference type="InParanoid" id="D8LPU9"/>
<evidence type="ECO:0000256" key="2">
    <source>
        <dbReference type="ARBA" id="ARBA00010886"/>
    </source>
</evidence>
<gene>
    <name evidence="17" type="primary">PK</name>
    <name evidence="17" type="ORF">Esi_0053_0129</name>
</gene>
<accession>D8LPU9</accession>
<dbReference type="Pfam" id="PF00069">
    <property type="entry name" value="Pkinase"/>
    <property type="match status" value="1"/>
</dbReference>
<evidence type="ECO:0000256" key="13">
    <source>
        <dbReference type="PROSITE-ProRule" id="PRU10141"/>
    </source>
</evidence>
<evidence type="ECO:0000256" key="7">
    <source>
        <dbReference type="ARBA" id="ARBA00022741"/>
    </source>
</evidence>
<feature type="compositionally biased region" description="Gly residues" evidence="15">
    <location>
        <begin position="565"/>
        <end position="579"/>
    </location>
</feature>
<keyword evidence="8 17" id="KW-0418">Kinase</keyword>
<dbReference type="Gene3D" id="3.30.200.20">
    <property type="entry name" value="Phosphorylase Kinase, domain 1"/>
    <property type="match status" value="1"/>
</dbReference>
<evidence type="ECO:0000256" key="5">
    <source>
        <dbReference type="ARBA" id="ARBA00022679"/>
    </source>
</evidence>
<dbReference type="OMA" id="CETENSH"/>
<dbReference type="SMART" id="SM00220">
    <property type="entry name" value="S_TKc"/>
    <property type="match status" value="1"/>
</dbReference>
<dbReference type="EC" id="2.7.11.1" evidence="3"/>
<evidence type="ECO:0000256" key="14">
    <source>
        <dbReference type="SAM" id="Coils"/>
    </source>
</evidence>
<dbReference type="FunFam" id="3.30.200.20:FF:000097">
    <property type="entry name" value="Probable serine/threonine-protein kinase nek1"/>
    <property type="match status" value="1"/>
</dbReference>
<keyword evidence="7 13" id="KW-0547">Nucleotide-binding</keyword>
<evidence type="ECO:0000256" key="10">
    <source>
        <dbReference type="ARBA" id="ARBA00022842"/>
    </source>
</evidence>
<evidence type="ECO:0000256" key="11">
    <source>
        <dbReference type="ARBA" id="ARBA00047899"/>
    </source>
</evidence>
<feature type="compositionally biased region" description="Acidic residues" evidence="15">
    <location>
        <begin position="980"/>
        <end position="1008"/>
    </location>
</feature>
<keyword evidence="6" id="KW-0479">Metal-binding</keyword>
<feature type="compositionally biased region" description="Basic and acidic residues" evidence="15">
    <location>
        <begin position="1147"/>
        <end position="1167"/>
    </location>
</feature>
<comment type="similarity">
    <text evidence="2">Belongs to the protein kinase superfamily. NEK Ser/Thr protein kinase family. NIMA subfamily.</text>
</comment>
<dbReference type="PROSITE" id="PS00107">
    <property type="entry name" value="PROTEIN_KINASE_ATP"/>
    <property type="match status" value="1"/>
</dbReference>
<keyword evidence="5" id="KW-0808">Transferase</keyword>
<dbReference type="InterPro" id="IPR011009">
    <property type="entry name" value="Kinase-like_dom_sf"/>
</dbReference>
<feature type="region of interest" description="Disordered" evidence="15">
    <location>
        <begin position="494"/>
        <end position="590"/>
    </location>
</feature>
<dbReference type="GO" id="GO:0046872">
    <property type="term" value="F:metal ion binding"/>
    <property type="evidence" value="ECO:0007669"/>
    <property type="project" value="UniProtKB-KW"/>
</dbReference>
<dbReference type="Gene3D" id="1.10.510.10">
    <property type="entry name" value="Transferase(Phosphotransferase) domain 1"/>
    <property type="match status" value="1"/>
</dbReference>
<feature type="compositionally biased region" description="Gly residues" evidence="15">
    <location>
        <begin position="1088"/>
        <end position="1102"/>
    </location>
</feature>
<dbReference type="InterPro" id="IPR008271">
    <property type="entry name" value="Ser/Thr_kinase_AS"/>
</dbReference>
<dbReference type="EMBL" id="FN649738">
    <property type="protein sequence ID" value="CBN77404.1"/>
    <property type="molecule type" value="Genomic_DNA"/>
</dbReference>
<organism evidence="17 18">
    <name type="scientific">Ectocarpus siliculosus</name>
    <name type="common">Brown alga</name>
    <name type="synonym">Conferva siliculosa</name>
    <dbReference type="NCBI Taxonomy" id="2880"/>
    <lineage>
        <taxon>Eukaryota</taxon>
        <taxon>Sar</taxon>
        <taxon>Stramenopiles</taxon>
        <taxon>Ochrophyta</taxon>
        <taxon>PX clade</taxon>
        <taxon>Phaeophyceae</taxon>
        <taxon>Ectocarpales</taxon>
        <taxon>Ectocarpaceae</taxon>
        <taxon>Ectocarpus</taxon>
    </lineage>
</organism>
<dbReference type="InterPro" id="IPR017441">
    <property type="entry name" value="Protein_kinase_ATP_BS"/>
</dbReference>
<feature type="compositionally biased region" description="Gly residues" evidence="15">
    <location>
        <begin position="918"/>
        <end position="937"/>
    </location>
</feature>
<dbReference type="FunFam" id="1.10.510.10:FF:000172">
    <property type="entry name" value="serine/threonine-protein kinase Nek1 isoform X1"/>
    <property type="match status" value="1"/>
</dbReference>
<feature type="region of interest" description="Disordered" evidence="15">
    <location>
        <begin position="698"/>
        <end position="878"/>
    </location>
</feature>
<evidence type="ECO:0000256" key="12">
    <source>
        <dbReference type="ARBA" id="ARBA00048679"/>
    </source>
</evidence>
<protein>
    <recommendedName>
        <fullName evidence="3">non-specific serine/threonine protein kinase</fullName>
        <ecNumber evidence="3">2.7.11.1</ecNumber>
    </recommendedName>
</protein>
<proteinExistence type="inferred from homology"/>
<evidence type="ECO:0000256" key="9">
    <source>
        <dbReference type="ARBA" id="ARBA00022840"/>
    </source>
</evidence>
<evidence type="ECO:0000256" key="8">
    <source>
        <dbReference type="ARBA" id="ARBA00022777"/>
    </source>
</evidence>
<dbReference type="GO" id="GO:0004674">
    <property type="term" value="F:protein serine/threonine kinase activity"/>
    <property type="evidence" value="ECO:0007669"/>
    <property type="project" value="UniProtKB-KW"/>
</dbReference>
<evidence type="ECO:0000313" key="18">
    <source>
        <dbReference type="Proteomes" id="UP000002630"/>
    </source>
</evidence>
<dbReference type="OrthoDB" id="248923at2759"/>
<dbReference type="PANTHER" id="PTHR44899:SF3">
    <property type="entry name" value="SERINE_THREONINE-PROTEIN KINASE NEK1"/>
    <property type="match status" value="1"/>
</dbReference>
<evidence type="ECO:0000256" key="3">
    <source>
        <dbReference type="ARBA" id="ARBA00012513"/>
    </source>
</evidence>
<feature type="compositionally biased region" description="Low complexity" evidence="15">
    <location>
        <begin position="1262"/>
        <end position="1283"/>
    </location>
</feature>
<dbReference type="STRING" id="2880.D8LPU9"/>
<comment type="catalytic activity">
    <reaction evidence="11">
        <text>L-threonyl-[protein] + ATP = O-phospho-L-threonyl-[protein] + ADP + H(+)</text>
        <dbReference type="Rhea" id="RHEA:46608"/>
        <dbReference type="Rhea" id="RHEA-COMP:11060"/>
        <dbReference type="Rhea" id="RHEA-COMP:11605"/>
        <dbReference type="ChEBI" id="CHEBI:15378"/>
        <dbReference type="ChEBI" id="CHEBI:30013"/>
        <dbReference type="ChEBI" id="CHEBI:30616"/>
        <dbReference type="ChEBI" id="CHEBI:61977"/>
        <dbReference type="ChEBI" id="CHEBI:456216"/>
        <dbReference type="EC" id="2.7.11.1"/>
    </reaction>
</comment>
<dbReference type="EMBL" id="FN648741">
    <property type="protein sequence ID" value="CBN77404.1"/>
    <property type="molecule type" value="Genomic_DNA"/>
</dbReference>
<comment type="catalytic activity">
    <reaction evidence="12">
        <text>L-seryl-[protein] + ATP = O-phospho-L-seryl-[protein] + ADP + H(+)</text>
        <dbReference type="Rhea" id="RHEA:17989"/>
        <dbReference type="Rhea" id="RHEA-COMP:9863"/>
        <dbReference type="Rhea" id="RHEA-COMP:11604"/>
        <dbReference type="ChEBI" id="CHEBI:15378"/>
        <dbReference type="ChEBI" id="CHEBI:29999"/>
        <dbReference type="ChEBI" id="CHEBI:30616"/>
        <dbReference type="ChEBI" id="CHEBI:83421"/>
        <dbReference type="ChEBI" id="CHEBI:456216"/>
        <dbReference type="EC" id="2.7.11.1"/>
    </reaction>
</comment>
<feature type="compositionally biased region" description="Basic and acidic residues" evidence="15">
    <location>
        <begin position="1031"/>
        <end position="1043"/>
    </location>
</feature>
<feature type="compositionally biased region" description="Low complexity" evidence="15">
    <location>
        <begin position="1180"/>
        <end position="1194"/>
    </location>
</feature>
<dbReference type="GO" id="GO:0005524">
    <property type="term" value="F:ATP binding"/>
    <property type="evidence" value="ECO:0007669"/>
    <property type="project" value="UniProtKB-UniRule"/>
</dbReference>
<feature type="binding site" evidence="13">
    <location>
        <position position="43"/>
    </location>
    <ligand>
        <name>ATP</name>
        <dbReference type="ChEBI" id="CHEBI:30616"/>
    </ligand>
</feature>
<feature type="compositionally biased region" description="Basic and acidic residues" evidence="15">
    <location>
        <begin position="698"/>
        <end position="712"/>
    </location>
</feature>
<evidence type="ECO:0000259" key="16">
    <source>
        <dbReference type="PROSITE" id="PS50011"/>
    </source>
</evidence>
<dbReference type="PANTHER" id="PTHR44899">
    <property type="entry name" value="CAMK FAMILY PROTEIN KINASE"/>
    <property type="match status" value="1"/>
</dbReference>
<keyword evidence="9 13" id="KW-0067">ATP-binding</keyword>
<feature type="region of interest" description="Disordered" evidence="15">
    <location>
        <begin position="909"/>
        <end position="1294"/>
    </location>
</feature>
<dbReference type="InterPro" id="IPR051131">
    <property type="entry name" value="NEK_Ser/Thr_kinase_NIMA"/>
</dbReference>
<feature type="compositionally biased region" description="Gly residues" evidence="15">
    <location>
        <begin position="800"/>
        <end position="813"/>
    </location>
</feature>
<comment type="cofactor">
    <cofactor evidence="1">
        <name>Mg(2+)</name>
        <dbReference type="ChEBI" id="CHEBI:18420"/>
    </cofactor>
</comment>